<dbReference type="AlphaFoldDB" id="A0A068R2H4"/>
<evidence type="ECO:0000313" key="1">
    <source>
        <dbReference type="EMBL" id="CDG21378.1"/>
    </source>
</evidence>
<protein>
    <submittedName>
        <fullName evidence="1">Uncharacterized protein</fullName>
    </submittedName>
</protein>
<gene>
    <name evidence="1" type="ORF">XPG1_1723</name>
</gene>
<proteinExistence type="predicted"/>
<evidence type="ECO:0000313" key="2">
    <source>
        <dbReference type="Proteomes" id="UP000032735"/>
    </source>
</evidence>
<accession>A0A068R2H4</accession>
<dbReference type="STRING" id="1354304.XPG1_1723"/>
<dbReference type="HOGENOM" id="CLU_2195912_0_0_6"/>
<dbReference type="OrthoDB" id="6444616at2"/>
<reference evidence="1 2" key="1">
    <citation type="submission" date="2013-07" db="EMBL/GenBank/DDBJ databases">
        <authorList>
            <person name="Genoscope - CEA"/>
        </authorList>
    </citation>
    <scope>NUCLEOTIDE SEQUENCE [LARGE SCALE GENOMIC DNA]</scope>
    <source>
        <strain evidence="1 2">G6</strain>
    </source>
</reference>
<dbReference type="Gene3D" id="2.40.50.140">
    <property type="entry name" value="Nucleic acid-binding proteins"/>
    <property type="match status" value="1"/>
</dbReference>
<organism evidence="1 2">
    <name type="scientific">Xenorhabdus poinarii G6</name>
    <dbReference type="NCBI Taxonomy" id="1354304"/>
    <lineage>
        <taxon>Bacteria</taxon>
        <taxon>Pseudomonadati</taxon>
        <taxon>Pseudomonadota</taxon>
        <taxon>Gammaproteobacteria</taxon>
        <taxon>Enterobacterales</taxon>
        <taxon>Morganellaceae</taxon>
        <taxon>Xenorhabdus</taxon>
    </lineage>
</organism>
<name>A0A068R2H4_9GAMM</name>
<dbReference type="KEGG" id="xpo:XPG1_1723"/>
<dbReference type="Proteomes" id="UP000032735">
    <property type="component" value="Chromosome"/>
</dbReference>
<dbReference type="InterPro" id="IPR012340">
    <property type="entry name" value="NA-bd_OB-fold"/>
</dbReference>
<dbReference type="RefSeq" id="WP_045958585.1">
    <property type="nucleotide sequence ID" value="NZ_FO704551.1"/>
</dbReference>
<keyword evidence="2" id="KW-1185">Reference proteome</keyword>
<sequence length="109" mass="12359">MSVLEKIPFYIEVTAADVKIEQKTRTNKNTGEITPYYTQRVIAHMGPRSMSETVITLSEPNPLPEGKYLISGSSLYPGKPFGDNPPRLEFNQWNVSYVSMETVKHLIKL</sequence>
<dbReference type="EMBL" id="FO704551">
    <property type="protein sequence ID" value="CDG21378.1"/>
    <property type="molecule type" value="Genomic_DNA"/>
</dbReference>